<keyword evidence="3" id="KW-1185">Reference proteome</keyword>
<dbReference type="Proteomes" id="UP000757232">
    <property type="component" value="Unassembled WGS sequence"/>
</dbReference>
<feature type="region of interest" description="Disordered" evidence="1">
    <location>
        <begin position="360"/>
        <end position="488"/>
    </location>
</feature>
<feature type="compositionally biased region" description="Low complexity" evidence="1">
    <location>
        <begin position="178"/>
        <end position="212"/>
    </location>
</feature>
<feature type="compositionally biased region" description="Low complexity" evidence="1">
    <location>
        <begin position="360"/>
        <end position="378"/>
    </location>
</feature>
<feature type="region of interest" description="Disordered" evidence="1">
    <location>
        <begin position="502"/>
        <end position="533"/>
    </location>
</feature>
<comment type="caution">
    <text evidence="2">The sequence shown here is derived from an EMBL/GenBank/DDBJ whole genome shotgun (WGS) entry which is preliminary data.</text>
</comment>
<feature type="compositionally biased region" description="Polar residues" evidence="1">
    <location>
        <begin position="451"/>
        <end position="461"/>
    </location>
</feature>
<feature type="region of interest" description="Disordered" evidence="1">
    <location>
        <begin position="622"/>
        <end position="781"/>
    </location>
</feature>
<proteinExistence type="predicted"/>
<feature type="region of interest" description="Disordered" evidence="1">
    <location>
        <begin position="578"/>
        <end position="603"/>
    </location>
</feature>
<feature type="compositionally biased region" description="Basic and acidic residues" evidence="1">
    <location>
        <begin position="711"/>
        <end position="726"/>
    </location>
</feature>
<evidence type="ECO:0000256" key="1">
    <source>
        <dbReference type="SAM" id="MobiDB-lite"/>
    </source>
</evidence>
<feature type="region of interest" description="Disordered" evidence="1">
    <location>
        <begin position="160"/>
        <end position="220"/>
    </location>
</feature>
<evidence type="ECO:0000313" key="3">
    <source>
        <dbReference type="Proteomes" id="UP000757232"/>
    </source>
</evidence>
<feature type="compositionally biased region" description="Low complexity" evidence="1">
    <location>
        <begin position="11"/>
        <end position="35"/>
    </location>
</feature>
<accession>A0A9Q5I6C0</accession>
<feature type="compositionally biased region" description="Low complexity" evidence="1">
    <location>
        <begin position="433"/>
        <end position="450"/>
    </location>
</feature>
<organism evidence="2 3">
    <name type="scientific">Sanghuangporus baumii</name>
    <name type="common">Phellinus baumii</name>
    <dbReference type="NCBI Taxonomy" id="108892"/>
    <lineage>
        <taxon>Eukaryota</taxon>
        <taxon>Fungi</taxon>
        <taxon>Dikarya</taxon>
        <taxon>Basidiomycota</taxon>
        <taxon>Agaricomycotina</taxon>
        <taxon>Agaricomycetes</taxon>
        <taxon>Hymenochaetales</taxon>
        <taxon>Hymenochaetaceae</taxon>
        <taxon>Sanghuangporus</taxon>
    </lineage>
</organism>
<dbReference type="AlphaFoldDB" id="A0A9Q5I6C0"/>
<feature type="region of interest" description="Disordered" evidence="1">
    <location>
        <begin position="1"/>
        <end position="37"/>
    </location>
</feature>
<feature type="compositionally biased region" description="Acidic residues" evidence="1">
    <location>
        <begin position="625"/>
        <end position="641"/>
    </location>
</feature>
<feature type="compositionally biased region" description="Low complexity" evidence="1">
    <location>
        <begin position="59"/>
        <end position="103"/>
    </location>
</feature>
<reference evidence="2" key="1">
    <citation type="submission" date="2016-06" db="EMBL/GenBank/DDBJ databases">
        <title>Draft Genome sequence of the fungus Inonotus baumii.</title>
        <authorList>
            <person name="Zhu H."/>
            <person name="Lin W."/>
        </authorList>
    </citation>
    <scope>NUCLEOTIDE SEQUENCE</scope>
    <source>
        <strain evidence="2">821</strain>
    </source>
</reference>
<dbReference type="OrthoDB" id="10687934at2759"/>
<dbReference type="EMBL" id="LNZH02000041">
    <property type="protein sequence ID" value="OCB92032.1"/>
    <property type="molecule type" value="Genomic_DNA"/>
</dbReference>
<evidence type="ECO:0000313" key="2">
    <source>
        <dbReference type="EMBL" id="OCB92032.1"/>
    </source>
</evidence>
<protein>
    <submittedName>
        <fullName evidence="2">Uncharacterized protein</fullName>
    </submittedName>
</protein>
<sequence length="817" mass="86291">MTIHSHPHYYSHILSQRSSPSPSNSPSSVKRPSLSIDDDVPFAYDFPHYTYVPSPSPVAPLSAPSNDDALSSLASSSTSTSTGTGSDSKPVSTLATSSAASPSRNRGRSQDRDLLSGPSSQDAQPICSPSPTAPPPASARFFHNSSCSSSSSTAPIYYPSSSSSAFTSNACPVRARGPSFASTTSYTSASTATSSTSSASSSGAPATPPRTSHPLAYVSSPTTSRVLRPYWERSHPLGAPDEDGCRLDEEAEDQLREREKELRMDGPPVIADHDEEEVDDSTDEEYEYDARRNSSASGDLSKYTNYLSPASASTIIRKPHLQSGRPRSIRRSPFADDDPAQPYNYSHVYLDDDVQPMTARRFSGSASGSGSITTTTATPRRRKMTDSPRSVARSASLSHGQGRASPRRVNSPMMMNSLSGASSRPQSPALSIHSHLQSAAHSPAHSSSPLNVNASANSPSPAHTGLPLRDASHTPHTLGLPEPSPEVDASPLRTALLLNPDPDLSLARTHSGQSERRFSGGRGPGSGSGLGGGGGSGLGYGGGLGLHGMGGGAGALNASLARRRAEWTAFEGDEYSVSGYDARSSRPQKPLAEEEEDAVNLASRRSSRYGFGYGYGYGYGGSNLDVDDDDDDGGGDEEDEEEGRRANVDLSSPRPSFSSTSRPHPYARVSSPLASEKRSGVGVSVGVSDGGRRSSSQPRGGISYTYAYGFRGERSRSDSRDEDLISERPSSSQLSTRISAVGNPKSESESESKSKSKSDSNDDNDKEKVEGSAKGEGGGDGVPTCFAFKWGLRARWAALKLRVRLGAFRARRRVGLV</sequence>
<feature type="compositionally biased region" description="Gly residues" evidence="1">
    <location>
        <begin position="520"/>
        <end position="533"/>
    </location>
</feature>
<name>A0A9Q5I6C0_SANBA</name>
<feature type="compositionally biased region" description="Low complexity" evidence="1">
    <location>
        <begin position="680"/>
        <end position="703"/>
    </location>
</feature>
<feature type="region of interest" description="Disordered" evidence="1">
    <location>
        <begin position="55"/>
        <end position="144"/>
    </location>
</feature>
<feature type="region of interest" description="Disordered" evidence="1">
    <location>
        <begin position="317"/>
        <end position="345"/>
    </location>
</feature>
<feature type="compositionally biased region" description="Basic and acidic residues" evidence="1">
    <location>
        <begin position="746"/>
        <end position="773"/>
    </location>
</feature>
<feature type="compositionally biased region" description="Polar residues" evidence="1">
    <location>
        <begin position="413"/>
        <end position="429"/>
    </location>
</feature>
<feature type="compositionally biased region" description="Polar residues" evidence="1">
    <location>
        <begin position="729"/>
        <end position="738"/>
    </location>
</feature>
<feature type="region of interest" description="Disordered" evidence="1">
    <location>
        <begin position="258"/>
        <end position="301"/>
    </location>
</feature>
<gene>
    <name evidence="2" type="ORF">A7U60_g648</name>
</gene>
<feature type="compositionally biased region" description="Acidic residues" evidence="1">
    <location>
        <begin position="273"/>
        <end position="287"/>
    </location>
</feature>
<feature type="compositionally biased region" description="Low complexity" evidence="1">
    <location>
        <begin position="651"/>
        <end position="664"/>
    </location>
</feature>